<sequence>MYNAKAVILGILVFAVLFSTPFWANFGGTKDYKRPAIVLPQNEKECVEPVEYMRAEHMYLLNEWRDQALRYENRTYVSSTGKKWTISLQNTCLKCHSNYEEFCDKCHVSNSVDPYCWTCHILPKGNK</sequence>
<accession>A0A1K1LH16</accession>
<keyword evidence="2" id="KW-1185">Reference proteome</keyword>
<gene>
    <name evidence="1" type="ORF">DESPIGER_2165</name>
</gene>
<evidence type="ECO:0000313" key="1">
    <source>
        <dbReference type="EMBL" id="SFV73987.1"/>
    </source>
</evidence>
<dbReference type="InterPro" id="IPR047668">
    <property type="entry name" value="DsrJ"/>
</dbReference>
<protein>
    <submittedName>
        <fullName evidence="1">Sulfite reduction-associated complex DsrMKJOP multiheme protein DsrJ (=HmeF)</fullName>
    </submittedName>
</protein>
<evidence type="ECO:0000313" key="2">
    <source>
        <dbReference type="Proteomes" id="UP000186323"/>
    </source>
</evidence>
<dbReference type="NCBIfam" id="NF038038">
    <property type="entry name" value="cytoc_DsrJ"/>
    <property type="match status" value="1"/>
</dbReference>
<dbReference type="OrthoDB" id="9790557at2"/>
<dbReference type="Proteomes" id="UP000186323">
    <property type="component" value="Chromosome I"/>
</dbReference>
<dbReference type="AlphaFoldDB" id="A0A1K1LH16"/>
<dbReference type="InterPro" id="IPR036280">
    <property type="entry name" value="Multihaem_cyt_sf"/>
</dbReference>
<name>A0A1K1LH16_9BACT</name>
<dbReference type="KEGG" id="dpg:DESPIGER_2165"/>
<proteinExistence type="predicted"/>
<dbReference type="EMBL" id="LT630450">
    <property type="protein sequence ID" value="SFV73987.1"/>
    <property type="molecule type" value="Genomic_DNA"/>
</dbReference>
<dbReference type="SUPFAM" id="SSF48695">
    <property type="entry name" value="Multiheme cytochromes"/>
    <property type="match status" value="1"/>
</dbReference>
<organism evidence="1 2">
    <name type="scientific">Desulfovibrio piger</name>
    <dbReference type="NCBI Taxonomy" id="901"/>
    <lineage>
        <taxon>Bacteria</taxon>
        <taxon>Pseudomonadati</taxon>
        <taxon>Thermodesulfobacteriota</taxon>
        <taxon>Desulfovibrionia</taxon>
        <taxon>Desulfovibrionales</taxon>
        <taxon>Desulfovibrionaceae</taxon>
        <taxon>Desulfovibrio</taxon>
    </lineage>
</organism>
<reference evidence="2" key="1">
    <citation type="submission" date="2016-10" db="EMBL/GenBank/DDBJ databases">
        <authorList>
            <person name="Wegmann U."/>
        </authorList>
    </citation>
    <scope>NUCLEOTIDE SEQUENCE [LARGE SCALE GENOMIC DNA]</scope>
</reference>
<dbReference type="RefSeq" id="WP_072336446.1">
    <property type="nucleotide sequence ID" value="NZ_CALJDE010000074.1"/>
</dbReference>